<dbReference type="InterPro" id="IPR000209">
    <property type="entry name" value="Peptidase_S8/S53_dom"/>
</dbReference>
<proteinExistence type="inferred from homology"/>
<dbReference type="EMBL" id="WIGO01000056">
    <property type="protein sequence ID" value="KAF6833666.1"/>
    <property type="molecule type" value="Genomic_DNA"/>
</dbReference>
<evidence type="ECO:0000256" key="4">
    <source>
        <dbReference type="ARBA" id="ARBA00022825"/>
    </source>
</evidence>
<feature type="compositionally biased region" description="Basic and acidic residues" evidence="6">
    <location>
        <begin position="338"/>
        <end position="348"/>
    </location>
</feature>
<keyword evidence="2" id="KW-0645">Protease</keyword>
<evidence type="ECO:0000256" key="2">
    <source>
        <dbReference type="ARBA" id="ARBA00022670"/>
    </source>
</evidence>
<gene>
    <name evidence="8" type="ORF">CPLU01_05387</name>
</gene>
<dbReference type="PANTHER" id="PTHR43399:SF4">
    <property type="entry name" value="CELL WALL-ASSOCIATED PROTEASE"/>
    <property type="match status" value="1"/>
</dbReference>
<dbReference type="SUPFAM" id="SSF48403">
    <property type="entry name" value="Ankyrin repeat"/>
    <property type="match status" value="1"/>
</dbReference>
<dbReference type="InterPro" id="IPR036852">
    <property type="entry name" value="Peptidase_S8/S53_dom_sf"/>
</dbReference>
<feature type="compositionally biased region" description="Acidic residues" evidence="6">
    <location>
        <begin position="21"/>
        <end position="33"/>
    </location>
</feature>
<organism evidence="8 9">
    <name type="scientific">Colletotrichum plurivorum</name>
    <dbReference type="NCBI Taxonomy" id="2175906"/>
    <lineage>
        <taxon>Eukaryota</taxon>
        <taxon>Fungi</taxon>
        <taxon>Dikarya</taxon>
        <taxon>Ascomycota</taxon>
        <taxon>Pezizomycotina</taxon>
        <taxon>Sordariomycetes</taxon>
        <taxon>Hypocreomycetidae</taxon>
        <taxon>Glomerellales</taxon>
        <taxon>Glomerellaceae</taxon>
        <taxon>Colletotrichum</taxon>
        <taxon>Colletotrichum orchidearum species complex</taxon>
    </lineage>
</organism>
<dbReference type="Gene3D" id="1.25.40.20">
    <property type="entry name" value="Ankyrin repeat-containing domain"/>
    <property type="match status" value="1"/>
</dbReference>
<dbReference type="InterPro" id="IPR002110">
    <property type="entry name" value="Ankyrin_rpt"/>
</dbReference>
<evidence type="ECO:0000259" key="7">
    <source>
        <dbReference type="Pfam" id="PF00082"/>
    </source>
</evidence>
<dbReference type="PROSITE" id="PS51892">
    <property type="entry name" value="SUBTILASE"/>
    <property type="match status" value="1"/>
</dbReference>
<dbReference type="Proteomes" id="UP000654918">
    <property type="component" value="Unassembled WGS sequence"/>
</dbReference>
<feature type="region of interest" description="Disordered" evidence="6">
    <location>
        <begin position="694"/>
        <end position="727"/>
    </location>
</feature>
<feature type="region of interest" description="Disordered" evidence="6">
    <location>
        <begin position="1"/>
        <end position="33"/>
    </location>
</feature>
<evidence type="ECO:0000256" key="3">
    <source>
        <dbReference type="ARBA" id="ARBA00022801"/>
    </source>
</evidence>
<evidence type="ECO:0000256" key="1">
    <source>
        <dbReference type="ARBA" id="ARBA00011073"/>
    </source>
</evidence>
<dbReference type="InterPro" id="IPR051048">
    <property type="entry name" value="Peptidase_S8/S53_subtilisin"/>
</dbReference>
<dbReference type="SUPFAM" id="SSF52743">
    <property type="entry name" value="Subtilisin-like"/>
    <property type="match status" value="1"/>
</dbReference>
<keyword evidence="3" id="KW-0378">Hydrolase</keyword>
<dbReference type="InterPro" id="IPR015500">
    <property type="entry name" value="Peptidase_S8_subtilisin-rel"/>
</dbReference>
<dbReference type="AlphaFoldDB" id="A0A8H6KMV3"/>
<feature type="domain" description="Peptidase S8/S53" evidence="7">
    <location>
        <begin position="732"/>
        <end position="957"/>
    </location>
</feature>
<keyword evidence="4" id="KW-0720">Serine protease</keyword>
<comment type="caution">
    <text evidence="5">Lacks conserved residue(s) required for the propagation of feature annotation.</text>
</comment>
<dbReference type="Pfam" id="PF00023">
    <property type="entry name" value="Ank"/>
    <property type="match status" value="1"/>
</dbReference>
<dbReference type="SMART" id="SM00248">
    <property type="entry name" value="ANK"/>
    <property type="match status" value="3"/>
</dbReference>
<keyword evidence="9" id="KW-1185">Reference proteome</keyword>
<dbReference type="Gene3D" id="3.40.50.200">
    <property type="entry name" value="Peptidase S8/S53 domain"/>
    <property type="match status" value="1"/>
</dbReference>
<dbReference type="PANTHER" id="PTHR43399">
    <property type="entry name" value="SUBTILISIN-RELATED"/>
    <property type="match status" value="1"/>
</dbReference>
<feature type="region of interest" description="Disordered" evidence="6">
    <location>
        <begin position="607"/>
        <end position="629"/>
    </location>
</feature>
<reference evidence="8" key="1">
    <citation type="journal article" date="2020" name="Phytopathology">
        <title>Genome Sequence Resources of Colletotrichum truncatum, C. plurivorum, C. musicola, and C. sojae: Four Species Pathogenic to Soybean (Glycine max).</title>
        <authorList>
            <person name="Rogerio F."/>
            <person name="Boufleur T.R."/>
            <person name="Ciampi-Guillardi M."/>
            <person name="Sukno S.A."/>
            <person name="Thon M.R."/>
            <person name="Massola Junior N.S."/>
            <person name="Baroncelli R."/>
        </authorList>
    </citation>
    <scope>NUCLEOTIDE SEQUENCE</scope>
    <source>
        <strain evidence="8">LFN00145</strain>
    </source>
</reference>
<dbReference type="InterPro" id="IPR036770">
    <property type="entry name" value="Ankyrin_rpt-contain_sf"/>
</dbReference>
<feature type="compositionally biased region" description="Polar residues" evidence="6">
    <location>
        <begin position="712"/>
        <end position="724"/>
    </location>
</feature>
<protein>
    <recommendedName>
        <fullName evidence="7">Peptidase S8/S53 domain-containing protein</fullName>
    </recommendedName>
</protein>
<feature type="region of interest" description="Disordered" evidence="6">
    <location>
        <begin position="305"/>
        <end position="399"/>
    </location>
</feature>
<feature type="compositionally biased region" description="Basic and acidic residues" evidence="6">
    <location>
        <begin position="368"/>
        <end position="399"/>
    </location>
</feature>
<dbReference type="Pfam" id="PF00082">
    <property type="entry name" value="Peptidase_S8"/>
    <property type="match status" value="1"/>
</dbReference>
<comment type="caution">
    <text evidence="8">The sequence shown here is derived from an EMBL/GenBank/DDBJ whole genome shotgun (WGS) entry which is preliminary data.</text>
</comment>
<evidence type="ECO:0000313" key="8">
    <source>
        <dbReference type="EMBL" id="KAF6833666.1"/>
    </source>
</evidence>
<evidence type="ECO:0000256" key="6">
    <source>
        <dbReference type="SAM" id="MobiDB-lite"/>
    </source>
</evidence>
<sequence length="1040" mass="115840">MKHSSLTDEEDSDSEYHDDHDDQDEFDDVDDAETQSNEAIIQSFMDGMKKDPKNFEKQLANEPNKIFDTYHLSSESEINSKTVLHYIVEEFPKLIRVKGAVPHRRALLQAVKTITARYPHLLTITADGITPLYSAIQCCASINDDRLAGYMIRNCKRLKDAEVAKPVATGGGGDDDAASSTDDASHPLTEALAVECTSVSNNRSETVLHLAMRNHAVFVSNMKLLRRLASRASEAAVISRDRGKFTPLHYAVDYEWSSQEQYEIVELLLAAGESSTLIAEEKAVLDLHSKKDDMSVYEYHQWTRDKYKEPPTQPPKEVPNTKEAPGRGRNPVPTIHIPTRDGSERPNGRGDSQTLNSPMGYGLQRAPTEGHRVTERERQATTKEKEKDKAQEQTPEKRKEIRDQWFDKIQMLLKMKCLRTRSHEASTRFLYGGNPKDIQTWFDYQGVAAELDSDVFEDSFKNVIFDTVLRYVAFPPKVKRILKVIVDDSSQEPHSDAAIEKALEGFGVESLEWSKLDLDPETLYNATLTKTSPKLPPSSELSEVVLRWSGNNSALRAWGEPEGLRRLPKLKKTHALESMDRIKANIAKFEERLKEGCPEYVQKYLESKQQSKPAVPMGPPPPPRQGELSEEPVQLVPVVKLIWVKNAYGLRQANPSLSASAPSGDRNIISTAPHRWLEATDTFADHIENIWKDIVREPKKRPPRKTAGGENASGTPSANTSAPLKSQHGSEEIIVALIDDGVDTMEDQLADRVLPRRTFCFQDGRNMPWYASETGHGTVMASMIARVCPMAKIYPIRLNTGAKLTAGAGAMINPEYAAKAIRAAVDRGAAIISISWSVTRPANDLRDLLDKALQYALDNNVLLFCSSRDTGHTDSDITHYPAEYHRDEVIKIGAAQPTGLPYEWVGSLANVDFIMPGVEVVQRHGFRSPGGVQKLAPESGSSVATALAAGLGALIMHCARINQMFGSGARLGDKKILELLRAENMVKAIKNFGMSTSDQTKNKFVEVWHKLDDKSQQISRASLKEKREIVAELARDLIPP</sequence>
<evidence type="ECO:0000313" key="9">
    <source>
        <dbReference type="Proteomes" id="UP000654918"/>
    </source>
</evidence>
<accession>A0A8H6KMV3</accession>
<dbReference type="PRINTS" id="PR00723">
    <property type="entry name" value="SUBTILISIN"/>
</dbReference>
<evidence type="ECO:0000256" key="5">
    <source>
        <dbReference type="PROSITE-ProRule" id="PRU01240"/>
    </source>
</evidence>
<dbReference type="GO" id="GO:0004252">
    <property type="term" value="F:serine-type endopeptidase activity"/>
    <property type="evidence" value="ECO:0007669"/>
    <property type="project" value="InterPro"/>
</dbReference>
<name>A0A8H6KMV3_9PEZI</name>
<dbReference type="GO" id="GO:0006508">
    <property type="term" value="P:proteolysis"/>
    <property type="evidence" value="ECO:0007669"/>
    <property type="project" value="UniProtKB-KW"/>
</dbReference>
<comment type="similarity">
    <text evidence="1 5">Belongs to the peptidase S8 family.</text>
</comment>